<accession>A0A7W7IUZ3</accession>
<sequence length="40" mass="4686">MTNRNNSEIIRDNRVARLLWFTLGFFSATIITYLAMKGNH</sequence>
<gene>
    <name evidence="2" type="ORF">HNP37_000944</name>
</gene>
<evidence type="ECO:0000313" key="3">
    <source>
        <dbReference type="Proteomes" id="UP000561681"/>
    </source>
</evidence>
<keyword evidence="1" id="KW-0812">Transmembrane</keyword>
<reference evidence="2 3" key="1">
    <citation type="submission" date="2020-08" db="EMBL/GenBank/DDBJ databases">
        <title>Functional genomics of gut bacteria from endangered species of beetles.</title>
        <authorList>
            <person name="Carlos-Shanley C."/>
        </authorList>
    </citation>
    <scope>NUCLEOTIDE SEQUENCE [LARGE SCALE GENOMIC DNA]</scope>
    <source>
        <strain evidence="2 3">S00142</strain>
    </source>
</reference>
<dbReference type="AlphaFoldDB" id="A0A7W7IUZ3"/>
<dbReference type="RefSeq" id="WP_260402234.1">
    <property type="nucleotide sequence ID" value="NZ_JACHLD010000001.1"/>
</dbReference>
<keyword evidence="1" id="KW-0472">Membrane</keyword>
<protein>
    <submittedName>
        <fullName evidence="2">Uncharacterized protein</fullName>
    </submittedName>
</protein>
<evidence type="ECO:0000313" key="2">
    <source>
        <dbReference type="EMBL" id="MBB4800905.1"/>
    </source>
</evidence>
<dbReference type="Proteomes" id="UP000561681">
    <property type="component" value="Unassembled WGS sequence"/>
</dbReference>
<name>A0A7W7IUZ3_9FLAO</name>
<keyword evidence="1" id="KW-1133">Transmembrane helix</keyword>
<dbReference type="EMBL" id="JACHLD010000001">
    <property type="protein sequence ID" value="MBB4800905.1"/>
    <property type="molecule type" value="Genomic_DNA"/>
</dbReference>
<feature type="transmembrane region" description="Helical" evidence="1">
    <location>
        <begin position="18"/>
        <end position="36"/>
    </location>
</feature>
<evidence type="ECO:0000256" key="1">
    <source>
        <dbReference type="SAM" id="Phobius"/>
    </source>
</evidence>
<keyword evidence="3" id="KW-1185">Reference proteome</keyword>
<proteinExistence type="predicted"/>
<organism evidence="2 3">
    <name type="scientific">Flavobacterium nitrogenifigens</name>
    <dbReference type="NCBI Taxonomy" id="1617283"/>
    <lineage>
        <taxon>Bacteria</taxon>
        <taxon>Pseudomonadati</taxon>
        <taxon>Bacteroidota</taxon>
        <taxon>Flavobacteriia</taxon>
        <taxon>Flavobacteriales</taxon>
        <taxon>Flavobacteriaceae</taxon>
        <taxon>Flavobacterium</taxon>
    </lineage>
</organism>
<comment type="caution">
    <text evidence="2">The sequence shown here is derived from an EMBL/GenBank/DDBJ whole genome shotgun (WGS) entry which is preliminary data.</text>
</comment>